<protein>
    <submittedName>
        <fullName evidence="1">Uncharacterized protein</fullName>
    </submittedName>
</protein>
<name>A0A1X6NT92_PORUM</name>
<proteinExistence type="predicted"/>
<dbReference type="InterPro" id="IPR014954">
    <property type="entry name" value="DUF1825"/>
</dbReference>
<keyword evidence="2" id="KW-1185">Reference proteome</keyword>
<accession>A0A1X6NT92</accession>
<dbReference type="EMBL" id="KV919108">
    <property type="protein sequence ID" value="OSX71785.1"/>
    <property type="molecule type" value="Genomic_DNA"/>
</dbReference>
<dbReference type="Pfam" id="PF08855">
    <property type="entry name" value="DUF1825"/>
    <property type="match status" value="1"/>
</dbReference>
<sequence>MAIPAFAPAAAAGPARRLRLAPPTVGAFPPEPPAAVAVRRRRVTAAAPVMQAGGGGGDAFNFPGLGGGGGAGGGFFDSPIVREEGQALVRDQEALRRLGHSYGNFDAAGKRLYIDEMEALYERWLVMTKRLELSSDFQAQLQRKQLLEQMEQAGMSFDQFDRSTRHAFAMMRKEVKD</sequence>
<organism evidence="1 2">
    <name type="scientific">Porphyra umbilicalis</name>
    <name type="common">Purple laver</name>
    <name type="synonym">Red alga</name>
    <dbReference type="NCBI Taxonomy" id="2786"/>
    <lineage>
        <taxon>Eukaryota</taxon>
        <taxon>Rhodophyta</taxon>
        <taxon>Bangiophyceae</taxon>
        <taxon>Bangiales</taxon>
        <taxon>Bangiaceae</taxon>
        <taxon>Porphyra</taxon>
    </lineage>
</organism>
<dbReference type="AlphaFoldDB" id="A0A1X6NT92"/>
<dbReference type="OrthoDB" id="10263385at2759"/>
<gene>
    <name evidence="1" type="ORF">BU14_0501s0006</name>
</gene>
<dbReference type="Proteomes" id="UP000218209">
    <property type="component" value="Unassembled WGS sequence"/>
</dbReference>
<reference evidence="1 2" key="1">
    <citation type="submission" date="2017-03" db="EMBL/GenBank/DDBJ databases">
        <title>WGS assembly of Porphyra umbilicalis.</title>
        <authorList>
            <person name="Brawley S.H."/>
            <person name="Blouin N.A."/>
            <person name="Ficko-Blean E."/>
            <person name="Wheeler G.L."/>
            <person name="Lohr M."/>
            <person name="Goodson H.V."/>
            <person name="Jenkins J.W."/>
            <person name="Blaby-Haas C.E."/>
            <person name="Helliwell K.E."/>
            <person name="Chan C."/>
            <person name="Marriage T."/>
            <person name="Bhattacharya D."/>
            <person name="Klein A.S."/>
            <person name="Badis Y."/>
            <person name="Brodie J."/>
            <person name="Cao Y."/>
            <person name="Collen J."/>
            <person name="Dittami S.M."/>
            <person name="Gachon C.M."/>
            <person name="Green B.R."/>
            <person name="Karpowicz S."/>
            <person name="Kim J.W."/>
            <person name="Kudahl U."/>
            <person name="Lin S."/>
            <person name="Michel G."/>
            <person name="Mittag M."/>
            <person name="Olson B.J."/>
            <person name="Pangilinan J."/>
            <person name="Peng Y."/>
            <person name="Qiu H."/>
            <person name="Shu S."/>
            <person name="Singer J.T."/>
            <person name="Smith A.G."/>
            <person name="Sprecher B.N."/>
            <person name="Wagner V."/>
            <person name="Wang W."/>
            <person name="Wang Z.-Y."/>
            <person name="Yan J."/>
            <person name="Yarish C."/>
            <person name="Zoeuner-Riek S."/>
            <person name="Zhuang Y."/>
            <person name="Zou Y."/>
            <person name="Lindquist E.A."/>
            <person name="Grimwood J."/>
            <person name="Barry K."/>
            <person name="Rokhsar D.S."/>
            <person name="Schmutz J."/>
            <person name="Stiller J.W."/>
            <person name="Grossman A.R."/>
            <person name="Prochnik S.E."/>
        </authorList>
    </citation>
    <scope>NUCLEOTIDE SEQUENCE [LARGE SCALE GENOMIC DNA]</scope>
    <source>
        <strain evidence="1">4086291</strain>
    </source>
</reference>
<evidence type="ECO:0000313" key="1">
    <source>
        <dbReference type="EMBL" id="OSX71785.1"/>
    </source>
</evidence>
<evidence type="ECO:0000313" key="2">
    <source>
        <dbReference type="Proteomes" id="UP000218209"/>
    </source>
</evidence>